<reference evidence="7" key="1">
    <citation type="submission" date="2020-08" db="EMBL/GenBank/DDBJ databases">
        <title>Multicomponent nature underlies the extraordinary mechanical properties of spider dragline silk.</title>
        <authorList>
            <person name="Kono N."/>
            <person name="Nakamura H."/>
            <person name="Mori M."/>
            <person name="Yoshida Y."/>
            <person name="Ohtoshi R."/>
            <person name="Malay A.D."/>
            <person name="Moran D.A.P."/>
            <person name="Tomita M."/>
            <person name="Numata K."/>
            <person name="Arakawa K."/>
        </authorList>
    </citation>
    <scope>NUCLEOTIDE SEQUENCE</scope>
</reference>
<dbReference type="Proteomes" id="UP000887013">
    <property type="component" value="Unassembled WGS sequence"/>
</dbReference>
<dbReference type="SUPFAM" id="SSF51905">
    <property type="entry name" value="FAD/NAD(P)-binding domain"/>
    <property type="match status" value="1"/>
</dbReference>
<keyword evidence="8" id="KW-1185">Reference proteome</keyword>
<dbReference type="PANTHER" id="PTHR10961:SF10">
    <property type="entry name" value="FAD DEPENDENT OXIDOREDUCTASE DOMAIN-CONTAINING PROTEIN"/>
    <property type="match status" value="1"/>
</dbReference>
<dbReference type="InterPro" id="IPR006076">
    <property type="entry name" value="FAD-dep_OxRdtase"/>
</dbReference>
<protein>
    <submittedName>
        <fullName evidence="7">Peroxisomal sarcosine oxidase</fullName>
    </submittedName>
</protein>
<dbReference type="Gene3D" id="3.30.9.10">
    <property type="entry name" value="D-Amino Acid Oxidase, subunit A, domain 2"/>
    <property type="match status" value="1"/>
</dbReference>
<dbReference type="AlphaFoldDB" id="A0A8X6NSU5"/>
<dbReference type="GO" id="GO:0050660">
    <property type="term" value="F:flavin adenine dinucleotide binding"/>
    <property type="evidence" value="ECO:0007669"/>
    <property type="project" value="InterPro"/>
</dbReference>
<proteinExistence type="inferred from homology"/>
<dbReference type="OrthoDB" id="424974at2759"/>
<dbReference type="PANTHER" id="PTHR10961">
    <property type="entry name" value="PEROXISOMAL SARCOSINE OXIDASE"/>
    <property type="match status" value="1"/>
</dbReference>
<dbReference type="InterPro" id="IPR045170">
    <property type="entry name" value="MTOX"/>
</dbReference>
<evidence type="ECO:0000256" key="2">
    <source>
        <dbReference type="ARBA" id="ARBA00010989"/>
    </source>
</evidence>
<evidence type="ECO:0000313" key="7">
    <source>
        <dbReference type="EMBL" id="GFT31236.1"/>
    </source>
</evidence>
<evidence type="ECO:0000256" key="5">
    <source>
        <dbReference type="ARBA" id="ARBA00023002"/>
    </source>
</evidence>
<dbReference type="Pfam" id="PF01266">
    <property type="entry name" value="DAO"/>
    <property type="match status" value="1"/>
</dbReference>
<keyword evidence="5" id="KW-0560">Oxidoreductase</keyword>
<gene>
    <name evidence="7" type="primary">X975_05810</name>
    <name evidence="7" type="ORF">NPIL_698511</name>
</gene>
<feature type="domain" description="FAD dependent oxidoreductase" evidence="6">
    <location>
        <begin position="105"/>
        <end position="393"/>
    </location>
</feature>
<keyword evidence="3" id="KW-0285">Flavoprotein</keyword>
<comment type="caution">
    <text evidence="7">The sequence shown here is derived from an EMBL/GenBank/DDBJ whole genome shotgun (WGS) entry which is preliminary data.</text>
</comment>
<evidence type="ECO:0000256" key="1">
    <source>
        <dbReference type="ARBA" id="ARBA00001974"/>
    </source>
</evidence>
<organism evidence="7 8">
    <name type="scientific">Nephila pilipes</name>
    <name type="common">Giant wood spider</name>
    <name type="synonym">Nephila maculata</name>
    <dbReference type="NCBI Taxonomy" id="299642"/>
    <lineage>
        <taxon>Eukaryota</taxon>
        <taxon>Metazoa</taxon>
        <taxon>Ecdysozoa</taxon>
        <taxon>Arthropoda</taxon>
        <taxon>Chelicerata</taxon>
        <taxon>Arachnida</taxon>
        <taxon>Araneae</taxon>
        <taxon>Araneomorphae</taxon>
        <taxon>Entelegynae</taxon>
        <taxon>Araneoidea</taxon>
        <taxon>Nephilidae</taxon>
        <taxon>Nephila</taxon>
    </lineage>
</organism>
<dbReference type="Gene3D" id="3.50.50.60">
    <property type="entry name" value="FAD/NAD(P)-binding domain"/>
    <property type="match status" value="1"/>
</dbReference>
<name>A0A8X6NSU5_NEPPI</name>
<evidence type="ECO:0000259" key="6">
    <source>
        <dbReference type="Pfam" id="PF01266"/>
    </source>
</evidence>
<dbReference type="EMBL" id="BMAW01012967">
    <property type="protein sequence ID" value="GFT31236.1"/>
    <property type="molecule type" value="Genomic_DNA"/>
</dbReference>
<evidence type="ECO:0000256" key="3">
    <source>
        <dbReference type="ARBA" id="ARBA00022630"/>
    </source>
</evidence>
<keyword evidence="4" id="KW-0274">FAD</keyword>
<sequence length="415" mass="47244">MHYNQLDLLVHYHPHSDSRHELYHSQMAHRYRLKDTQIQKNHLNNKKKFLRIFKRCENLTMLNYDLCIIGAGMFGSSAARHASANPCIKVCLIGPNEPTFYYPVGALLGALKESPHLLKWKTELETRKIPFHDFLNKDILEQRYPYLKLEDCYDFFLDDNGSGHISPRNIVEAQKKVAEEQGCVIVNEVVNEVKDNCSGIHEVRTESGKLITAKRLLFCTGAFTKLKYLNPVEKLKITAHKETASLLEVTDGEQKRLSSMPVIVIYRKEIEDMPSTTTGVYMLPPIKYPDGKYYLKIGPMGHQRNSELTTLREAKEWYSDAGDSEVIEKLSKFARKIIPDWKVNAMRSKTCITCDSPSRLPYIDRITPTVTVAVVGNGLGATTCDEVGRIAACLSITGKWDSELTKSLFEIILEE</sequence>
<comment type="similarity">
    <text evidence="2">Belongs to the MSOX/MTOX family.</text>
</comment>
<dbReference type="GO" id="GO:0008115">
    <property type="term" value="F:sarcosine oxidase activity"/>
    <property type="evidence" value="ECO:0007669"/>
    <property type="project" value="TreeGrafter"/>
</dbReference>
<accession>A0A8X6NSU5</accession>
<comment type="cofactor">
    <cofactor evidence="1">
        <name>FAD</name>
        <dbReference type="ChEBI" id="CHEBI:57692"/>
    </cofactor>
</comment>
<evidence type="ECO:0000313" key="8">
    <source>
        <dbReference type="Proteomes" id="UP000887013"/>
    </source>
</evidence>
<dbReference type="InterPro" id="IPR036188">
    <property type="entry name" value="FAD/NAD-bd_sf"/>
</dbReference>
<evidence type="ECO:0000256" key="4">
    <source>
        <dbReference type="ARBA" id="ARBA00022827"/>
    </source>
</evidence>